<comment type="similarity">
    <text evidence="2 9">Belongs to the RecN family.</text>
</comment>
<dbReference type="PANTHER" id="PTHR11059">
    <property type="entry name" value="DNA REPAIR PROTEIN RECN"/>
    <property type="match status" value="1"/>
</dbReference>
<dbReference type="RefSeq" id="WP_012744771.1">
    <property type="nucleotide sequence ID" value="NC_012785.1"/>
</dbReference>
<dbReference type="GO" id="GO:0006281">
    <property type="term" value="P:DNA repair"/>
    <property type="evidence" value="ECO:0007669"/>
    <property type="project" value="UniProtKB-KW"/>
</dbReference>
<dbReference type="InterPro" id="IPR004604">
    <property type="entry name" value="DNA_recomb/repair_RecN"/>
</dbReference>
<reference evidence="12 13" key="1">
    <citation type="submission" date="2009-06" db="EMBL/GenBank/DDBJ databases">
        <title>Complete sequence of Thermotogales bacterium TBF 19.5.1.</title>
        <authorList>
            <consortium name="US DOE Joint Genome Institute"/>
            <person name="Lucas S."/>
            <person name="Copeland A."/>
            <person name="Lapidus A."/>
            <person name="Glavina del Rio T."/>
            <person name="Tice H."/>
            <person name="Bruce D."/>
            <person name="Goodwin L."/>
            <person name="Pitluck S."/>
            <person name="Chertkov O."/>
            <person name="Brettin T."/>
            <person name="Detter J.C."/>
            <person name="Han C."/>
            <person name="Schmutz J."/>
            <person name="Larimer F."/>
            <person name="Land M."/>
            <person name="Hauser L."/>
            <person name="Kyrpides N."/>
            <person name="Ovchinnikova G."/>
            <person name="Noll K."/>
        </authorList>
    </citation>
    <scope>NUCLEOTIDE SEQUENCE [LARGE SCALE GENOMIC DNA]</scope>
    <source>
        <strain evidence="13">ATCC BAA-1733 / DSM 21960 / TBF 19.5.1</strain>
    </source>
</reference>
<evidence type="ECO:0000256" key="8">
    <source>
        <dbReference type="ARBA" id="ARBA00033408"/>
    </source>
</evidence>
<dbReference type="HOGENOM" id="CLU_018297_3_1_0"/>
<dbReference type="InterPro" id="IPR003395">
    <property type="entry name" value="RecF/RecN/SMC_N"/>
</dbReference>
<dbReference type="OrthoDB" id="9806954at2"/>
<evidence type="ECO:0000256" key="10">
    <source>
        <dbReference type="SAM" id="Coils"/>
    </source>
</evidence>
<dbReference type="AlphaFoldDB" id="C5CD40"/>
<dbReference type="Proteomes" id="UP000002382">
    <property type="component" value="Chromosome"/>
</dbReference>
<keyword evidence="7 9" id="KW-0234">DNA repair</keyword>
<dbReference type="PANTHER" id="PTHR11059:SF0">
    <property type="entry name" value="DNA REPAIR PROTEIN RECN"/>
    <property type="match status" value="1"/>
</dbReference>
<evidence type="ECO:0000313" key="13">
    <source>
        <dbReference type="Proteomes" id="UP000002382"/>
    </source>
</evidence>
<proteinExistence type="inferred from homology"/>
<accession>C5CD40</accession>
<dbReference type="STRING" id="521045.Kole_0259"/>
<dbReference type="PIRSF" id="PIRSF003128">
    <property type="entry name" value="RecN"/>
    <property type="match status" value="1"/>
</dbReference>
<feature type="coiled-coil region" evidence="10">
    <location>
        <begin position="320"/>
        <end position="347"/>
    </location>
</feature>
<evidence type="ECO:0000256" key="2">
    <source>
        <dbReference type="ARBA" id="ARBA00009441"/>
    </source>
</evidence>
<dbReference type="GO" id="GO:0006310">
    <property type="term" value="P:DNA recombination"/>
    <property type="evidence" value="ECO:0007669"/>
    <property type="project" value="InterPro"/>
</dbReference>
<gene>
    <name evidence="12" type="ordered locus">Kole_0259</name>
</gene>
<evidence type="ECO:0000256" key="5">
    <source>
        <dbReference type="ARBA" id="ARBA00022763"/>
    </source>
</evidence>
<keyword evidence="6" id="KW-0067">ATP-binding</keyword>
<evidence type="ECO:0000256" key="1">
    <source>
        <dbReference type="ARBA" id="ARBA00003618"/>
    </source>
</evidence>
<dbReference type="Gene3D" id="3.40.50.300">
    <property type="entry name" value="P-loop containing nucleotide triphosphate hydrolases"/>
    <property type="match status" value="2"/>
</dbReference>
<protein>
    <recommendedName>
        <fullName evidence="3 9">DNA repair protein RecN</fullName>
    </recommendedName>
    <alternativeName>
        <fullName evidence="8 9">Recombination protein N</fullName>
    </alternativeName>
</protein>
<evidence type="ECO:0000313" key="12">
    <source>
        <dbReference type="EMBL" id="ACR78984.1"/>
    </source>
</evidence>
<dbReference type="eggNOG" id="COG0497">
    <property type="taxonomic scope" value="Bacteria"/>
</dbReference>
<dbReference type="GO" id="GO:0005524">
    <property type="term" value="F:ATP binding"/>
    <property type="evidence" value="ECO:0007669"/>
    <property type="project" value="UniProtKB-KW"/>
</dbReference>
<reference evidence="12 13" key="2">
    <citation type="journal article" date="2011" name="J. Bacteriol.">
        <title>Genome Sequence of Kosmotoga olearia Strain TBF 19.5.1, a Thermophilic Bacterium with a Wide Growth Temperature Range, Isolated from the Troll B Oil Platform in the North Sea.</title>
        <authorList>
            <person name="Swithers K.S."/>
            <person name="Dipippo J.L."/>
            <person name="Bruce D.C."/>
            <person name="Detter C."/>
            <person name="Tapia R."/>
            <person name="Han S."/>
            <person name="Goodwin L.A."/>
            <person name="Han J."/>
            <person name="Woyke T."/>
            <person name="Pitluck S."/>
            <person name="Pennacchio L."/>
            <person name="Nolan M."/>
            <person name="Mikhailova N."/>
            <person name="Land M.L."/>
            <person name="Nesbo C.L."/>
            <person name="Gogarten J.P."/>
            <person name="Noll K.M."/>
        </authorList>
    </citation>
    <scope>NUCLEOTIDE SEQUENCE [LARGE SCALE GENOMIC DNA]</scope>
    <source>
        <strain evidence="13">ATCC BAA-1733 / DSM 21960 / TBF 19.5.1</strain>
    </source>
</reference>
<dbReference type="SUPFAM" id="SSF52540">
    <property type="entry name" value="P-loop containing nucleoside triphosphate hydrolases"/>
    <property type="match status" value="1"/>
</dbReference>
<evidence type="ECO:0000256" key="3">
    <source>
        <dbReference type="ARBA" id="ARBA00021315"/>
    </source>
</evidence>
<dbReference type="GO" id="GO:0009432">
    <property type="term" value="P:SOS response"/>
    <property type="evidence" value="ECO:0007669"/>
    <property type="project" value="TreeGrafter"/>
</dbReference>
<dbReference type="KEGG" id="kol:Kole_0259"/>
<keyword evidence="4" id="KW-0547">Nucleotide-binding</keyword>
<dbReference type="Pfam" id="PF02463">
    <property type="entry name" value="SMC_N"/>
    <property type="match status" value="1"/>
</dbReference>
<keyword evidence="13" id="KW-1185">Reference proteome</keyword>
<evidence type="ECO:0000256" key="7">
    <source>
        <dbReference type="ARBA" id="ARBA00023204"/>
    </source>
</evidence>
<keyword evidence="10" id="KW-0175">Coiled coil</keyword>
<dbReference type="EMBL" id="CP001634">
    <property type="protein sequence ID" value="ACR78984.1"/>
    <property type="molecule type" value="Genomic_DNA"/>
</dbReference>
<name>C5CD40_KOSOT</name>
<dbReference type="GO" id="GO:0043590">
    <property type="term" value="C:bacterial nucleoid"/>
    <property type="evidence" value="ECO:0007669"/>
    <property type="project" value="TreeGrafter"/>
</dbReference>
<organism evidence="12 13">
    <name type="scientific">Kosmotoga olearia (strain ATCC BAA-1733 / DSM 21960 / TBF 19.5.1)</name>
    <dbReference type="NCBI Taxonomy" id="521045"/>
    <lineage>
        <taxon>Bacteria</taxon>
        <taxon>Thermotogati</taxon>
        <taxon>Thermotogota</taxon>
        <taxon>Thermotogae</taxon>
        <taxon>Kosmotogales</taxon>
        <taxon>Kosmotogaceae</taxon>
        <taxon>Kosmotoga</taxon>
    </lineage>
</organism>
<keyword evidence="5 9" id="KW-0227">DNA damage</keyword>
<evidence type="ECO:0000256" key="4">
    <source>
        <dbReference type="ARBA" id="ARBA00022741"/>
    </source>
</evidence>
<evidence type="ECO:0000256" key="9">
    <source>
        <dbReference type="PIRNR" id="PIRNR003128"/>
    </source>
</evidence>
<feature type="domain" description="RecF/RecN/SMC N-terminal" evidence="11">
    <location>
        <begin position="5"/>
        <end position="497"/>
    </location>
</feature>
<dbReference type="InterPro" id="IPR027417">
    <property type="entry name" value="P-loop_NTPase"/>
</dbReference>
<comment type="function">
    <text evidence="1 9">May be involved in recombinational repair of damaged DNA.</text>
</comment>
<evidence type="ECO:0000256" key="6">
    <source>
        <dbReference type="ARBA" id="ARBA00022840"/>
    </source>
</evidence>
<evidence type="ECO:0000259" key="11">
    <source>
        <dbReference type="Pfam" id="PF02463"/>
    </source>
</evidence>
<sequence>MLFTLSGKNFFTFKEFYMEFSEKLNVITGESGAGKTLLLKALKAVTGFSPQLTERKEDSYVEAIFLMNEALRKRAVEMGIEPSDEILIKVSFGPQRTIYRLNGKITPRQVIAELLSDQIEIHSQHSSVKLLDSSKHHLILDNMIRDRSLLKEYAEKYNEFVKVKKELGTFEVDPGSIAREKDFLEFQLKEIVDAKLQPGEDIEIERKYKKYTDAQELKKTFTLLMETLKDMDNSAYAILSNILHDLEALEKYGYKDFSEHARVAIEEIDYLYDMLVAELPNFEFDDEEFSQVEARFSLIQNLKRKYGQTVEEIIETGEKIANRLKELTNLEAKKERLVEREKELYQELIRLGKEIDKERLEVARIIKEKIQKHLDDLKMKGAIVDFQFIPNEHPTSSGISKVSLLIRTNPGGGLLEISKVASGGELSRILLAIESVLKDELTLSTVVFDEIDTGVGQRLGKIVAEKVKEISDSVQSIVITHIPQIAAIADRHFTVNKEIIGNNTYSFVKTLSDQERQLELKAMTGIIGEERLYE</sequence>